<dbReference type="Pfam" id="PF00003">
    <property type="entry name" value="7tm_3"/>
    <property type="match status" value="1"/>
</dbReference>
<evidence type="ECO:0000256" key="1">
    <source>
        <dbReference type="ARBA" id="ARBA00004141"/>
    </source>
</evidence>
<comment type="subcellular location">
    <subcellularLocation>
        <location evidence="1">Membrane</location>
        <topology evidence="1">Multi-pass membrane protein</topology>
    </subcellularLocation>
</comment>
<feature type="transmembrane region" description="Helical" evidence="7">
    <location>
        <begin position="136"/>
        <end position="161"/>
    </location>
</feature>
<gene>
    <name evidence="9" type="ORF">ACEWY4_002656</name>
</gene>
<keyword evidence="5 7" id="KW-0472">Membrane</keyword>
<feature type="region of interest" description="Disordered" evidence="6">
    <location>
        <begin position="367"/>
        <end position="388"/>
    </location>
</feature>
<proteinExistence type="inferred from homology"/>
<evidence type="ECO:0000256" key="3">
    <source>
        <dbReference type="ARBA" id="ARBA00022692"/>
    </source>
</evidence>
<dbReference type="EMBL" id="JBHFQA010000003">
    <property type="protein sequence ID" value="KAL2100895.1"/>
    <property type="molecule type" value="Genomic_DNA"/>
</dbReference>
<dbReference type="AlphaFoldDB" id="A0ABD1KP27"/>
<protein>
    <recommendedName>
        <fullName evidence="8">G-protein coupled receptors family 3 profile domain-containing protein</fullName>
    </recommendedName>
</protein>
<accession>A0ABD1KP27</accession>
<keyword evidence="3 7" id="KW-0812">Transmembrane</keyword>
<dbReference type="PANTHER" id="PTHR14511">
    <property type="entry name" value="G PROTEIN COUPLED RECEPTOR, CLASS C, GROUP 5"/>
    <property type="match status" value="1"/>
</dbReference>
<dbReference type="PANTHER" id="PTHR14511:SF15">
    <property type="entry name" value="G-PROTEIN COUPLED RECEPTOR FAMILY C GROUP 5 MEMBER C"/>
    <property type="match status" value="1"/>
</dbReference>
<dbReference type="InterPro" id="IPR017978">
    <property type="entry name" value="GPCR_3_C"/>
</dbReference>
<dbReference type="Proteomes" id="UP001591681">
    <property type="component" value="Unassembled WGS sequence"/>
</dbReference>
<feature type="transmembrane region" description="Helical" evidence="7">
    <location>
        <begin position="71"/>
        <end position="89"/>
    </location>
</feature>
<feature type="transmembrane region" description="Helical" evidence="7">
    <location>
        <begin position="27"/>
        <end position="50"/>
    </location>
</feature>
<feature type="transmembrane region" description="Helical" evidence="7">
    <location>
        <begin position="101"/>
        <end position="124"/>
    </location>
</feature>
<keyword evidence="10" id="KW-1185">Reference proteome</keyword>
<sequence>MDPTTKPPYGCGPSVSPLYFNLCDLEAVWGIVVEAFAAAGLISSFVLLVVQMASLPFVPDKTRKNISLLQASFLVFTLGLFGLSIAFIVGRDFSTCVARRFLFGVLFGGCFSCLLTHGLWLVLLERQDKSPRGWPLWLGALALWLVEVVINTEWMIITMARSHLPADALPELSCLITNKDFVMALIYVMVLLVALVLMAVPSLTHKHRILRRDALYILLAGVLSMAIWVTWIVMYLHGNRIVGEATWNDPTLAIALVSNGWVFLVLYTIPGICQLNSVNQSTEEHEHEDHLYPTRGVVYENILRDQAEAKQNVYMENRAFTVDEPRKALRPISPYGVHNGQLRSAVYQPTELALITKDLSSPQKDFPHEAIPRASATPSVQGSSGSYPKPRMGLPLVGMAHTKAVGRTHKHTQINHTKK</sequence>
<evidence type="ECO:0000256" key="6">
    <source>
        <dbReference type="SAM" id="MobiDB-lite"/>
    </source>
</evidence>
<comment type="caution">
    <text evidence="9">The sequence shown here is derived from an EMBL/GenBank/DDBJ whole genome shotgun (WGS) entry which is preliminary data.</text>
</comment>
<evidence type="ECO:0000256" key="7">
    <source>
        <dbReference type="SAM" id="Phobius"/>
    </source>
</evidence>
<evidence type="ECO:0000256" key="2">
    <source>
        <dbReference type="ARBA" id="ARBA00007242"/>
    </source>
</evidence>
<name>A0ABD1KP27_9TELE</name>
<feature type="compositionally biased region" description="Polar residues" evidence="6">
    <location>
        <begin position="376"/>
        <end position="386"/>
    </location>
</feature>
<evidence type="ECO:0000313" key="10">
    <source>
        <dbReference type="Proteomes" id="UP001591681"/>
    </source>
</evidence>
<dbReference type="GO" id="GO:0016020">
    <property type="term" value="C:membrane"/>
    <property type="evidence" value="ECO:0007669"/>
    <property type="project" value="UniProtKB-SubCell"/>
</dbReference>
<reference evidence="9 10" key="1">
    <citation type="submission" date="2024-09" db="EMBL/GenBank/DDBJ databases">
        <title>A chromosome-level genome assembly of Gray's grenadier anchovy, Coilia grayii.</title>
        <authorList>
            <person name="Fu Z."/>
        </authorList>
    </citation>
    <scope>NUCLEOTIDE SEQUENCE [LARGE SCALE GENOMIC DNA]</scope>
    <source>
        <strain evidence="9">G4</strain>
        <tissue evidence="9">Muscle</tissue>
    </source>
</reference>
<feature type="transmembrane region" description="Helical" evidence="7">
    <location>
        <begin position="181"/>
        <end position="203"/>
    </location>
</feature>
<feature type="transmembrane region" description="Helical" evidence="7">
    <location>
        <begin position="250"/>
        <end position="269"/>
    </location>
</feature>
<feature type="domain" description="G-protein coupled receptors family 3 profile" evidence="8">
    <location>
        <begin position="23"/>
        <end position="270"/>
    </location>
</feature>
<evidence type="ECO:0000256" key="4">
    <source>
        <dbReference type="ARBA" id="ARBA00022989"/>
    </source>
</evidence>
<organism evidence="9 10">
    <name type="scientific">Coilia grayii</name>
    <name type="common">Gray's grenadier anchovy</name>
    <dbReference type="NCBI Taxonomy" id="363190"/>
    <lineage>
        <taxon>Eukaryota</taxon>
        <taxon>Metazoa</taxon>
        <taxon>Chordata</taxon>
        <taxon>Craniata</taxon>
        <taxon>Vertebrata</taxon>
        <taxon>Euteleostomi</taxon>
        <taxon>Actinopterygii</taxon>
        <taxon>Neopterygii</taxon>
        <taxon>Teleostei</taxon>
        <taxon>Clupei</taxon>
        <taxon>Clupeiformes</taxon>
        <taxon>Clupeoidei</taxon>
        <taxon>Engraulidae</taxon>
        <taxon>Coilinae</taxon>
        <taxon>Coilia</taxon>
    </lineage>
</organism>
<evidence type="ECO:0000256" key="5">
    <source>
        <dbReference type="ARBA" id="ARBA00023136"/>
    </source>
</evidence>
<keyword evidence="4 7" id="KW-1133">Transmembrane helix</keyword>
<dbReference type="InterPro" id="IPR051753">
    <property type="entry name" value="RA-inducible_GPCR3"/>
</dbReference>
<feature type="transmembrane region" description="Helical" evidence="7">
    <location>
        <begin position="215"/>
        <end position="238"/>
    </location>
</feature>
<evidence type="ECO:0000313" key="9">
    <source>
        <dbReference type="EMBL" id="KAL2100895.1"/>
    </source>
</evidence>
<comment type="similarity">
    <text evidence="2">Belongs to the G-protein coupled receptor 3 family.</text>
</comment>
<evidence type="ECO:0000259" key="8">
    <source>
        <dbReference type="Pfam" id="PF00003"/>
    </source>
</evidence>